<evidence type="ECO:0000259" key="6">
    <source>
        <dbReference type="Pfam" id="PF04542"/>
    </source>
</evidence>
<dbReference type="Gene3D" id="1.10.1740.10">
    <property type="match status" value="1"/>
</dbReference>
<feature type="domain" description="RNA polymerase sigma-70 region 2" evidence="6">
    <location>
        <begin position="43"/>
        <end position="107"/>
    </location>
</feature>
<accession>A0A017TBR5</accession>
<keyword evidence="4" id="KW-0238">DNA-binding</keyword>
<evidence type="ECO:0000256" key="1">
    <source>
        <dbReference type="ARBA" id="ARBA00010641"/>
    </source>
</evidence>
<dbReference type="InterPro" id="IPR007627">
    <property type="entry name" value="RNA_pol_sigma70_r2"/>
</dbReference>
<dbReference type="PANTHER" id="PTHR43133:SF8">
    <property type="entry name" value="RNA POLYMERASE SIGMA FACTOR HI_1459-RELATED"/>
    <property type="match status" value="1"/>
</dbReference>
<evidence type="ECO:0000313" key="8">
    <source>
        <dbReference type="EMBL" id="EYF06265.1"/>
    </source>
</evidence>
<evidence type="ECO:0000256" key="4">
    <source>
        <dbReference type="ARBA" id="ARBA00023125"/>
    </source>
</evidence>
<dbReference type="AlphaFoldDB" id="A0A017TBR5"/>
<dbReference type="CDD" id="cd06171">
    <property type="entry name" value="Sigma70_r4"/>
    <property type="match status" value="1"/>
</dbReference>
<dbReference type="Proteomes" id="UP000019678">
    <property type="component" value="Unassembled WGS sequence"/>
</dbReference>
<dbReference type="GO" id="GO:0016987">
    <property type="term" value="F:sigma factor activity"/>
    <property type="evidence" value="ECO:0007669"/>
    <property type="project" value="UniProtKB-KW"/>
</dbReference>
<dbReference type="EMBL" id="ASRX01000017">
    <property type="protein sequence ID" value="EYF06265.1"/>
    <property type="molecule type" value="Genomic_DNA"/>
</dbReference>
<dbReference type="InterPro" id="IPR013324">
    <property type="entry name" value="RNA_pol_sigma_r3/r4-like"/>
</dbReference>
<reference evidence="8 9" key="1">
    <citation type="submission" date="2013-05" db="EMBL/GenBank/DDBJ databases">
        <title>Genome assembly of Chondromyces apiculatus DSM 436.</title>
        <authorList>
            <person name="Sharma G."/>
            <person name="Khatri I."/>
            <person name="Kaur C."/>
            <person name="Mayilraj S."/>
            <person name="Subramanian S."/>
        </authorList>
    </citation>
    <scope>NUCLEOTIDE SEQUENCE [LARGE SCALE GENOMIC DNA]</scope>
    <source>
        <strain evidence="8 9">DSM 436</strain>
    </source>
</reference>
<evidence type="ECO:0000256" key="2">
    <source>
        <dbReference type="ARBA" id="ARBA00023015"/>
    </source>
</evidence>
<sequence>MASEKAGMAAGLALVGSEDEEGRSIEALIGAGDYRQALTHCARAHAMALGKLCMAFTGSQAEAEEMVQETLLAAYDAFPQYRAEGSVRAWLFGIARRLCGRHAEMKTRRESRLRLVHDTRPRPDAGELALEKERAERARAALAKLKPSEREAVVLRFEGGLSFKELSIACGVDEAAARKRVSRALAKLRAELGEE</sequence>
<dbReference type="InterPro" id="IPR036388">
    <property type="entry name" value="WH-like_DNA-bd_sf"/>
</dbReference>
<dbReference type="InterPro" id="IPR013325">
    <property type="entry name" value="RNA_pol_sigma_r2"/>
</dbReference>
<proteinExistence type="inferred from homology"/>
<feature type="domain" description="RNA polymerase sigma factor 70 region 4 type 2" evidence="7">
    <location>
        <begin position="137"/>
        <end position="188"/>
    </location>
</feature>
<dbReference type="GO" id="GO:0006352">
    <property type="term" value="P:DNA-templated transcription initiation"/>
    <property type="evidence" value="ECO:0007669"/>
    <property type="project" value="InterPro"/>
</dbReference>
<evidence type="ECO:0000256" key="5">
    <source>
        <dbReference type="ARBA" id="ARBA00023163"/>
    </source>
</evidence>
<dbReference type="NCBIfam" id="TIGR02937">
    <property type="entry name" value="sigma70-ECF"/>
    <property type="match status" value="1"/>
</dbReference>
<dbReference type="SUPFAM" id="SSF88946">
    <property type="entry name" value="Sigma2 domain of RNA polymerase sigma factors"/>
    <property type="match status" value="1"/>
</dbReference>
<keyword evidence="9" id="KW-1185">Reference proteome</keyword>
<gene>
    <name evidence="8" type="ORF">CAP_2143</name>
</gene>
<protein>
    <submittedName>
        <fullName evidence="8">RNA polymerase sigma factor RpoE</fullName>
    </submittedName>
</protein>
<organism evidence="8 9">
    <name type="scientific">Chondromyces apiculatus DSM 436</name>
    <dbReference type="NCBI Taxonomy" id="1192034"/>
    <lineage>
        <taxon>Bacteria</taxon>
        <taxon>Pseudomonadati</taxon>
        <taxon>Myxococcota</taxon>
        <taxon>Polyangia</taxon>
        <taxon>Polyangiales</taxon>
        <taxon>Polyangiaceae</taxon>
        <taxon>Chondromyces</taxon>
    </lineage>
</organism>
<dbReference type="STRING" id="1192034.CAP_2143"/>
<dbReference type="Pfam" id="PF04542">
    <property type="entry name" value="Sigma70_r2"/>
    <property type="match status" value="1"/>
</dbReference>
<comment type="similarity">
    <text evidence="1">Belongs to the sigma-70 factor family. ECF subfamily.</text>
</comment>
<dbReference type="Pfam" id="PF08281">
    <property type="entry name" value="Sigma70_r4_2"/>
    <property type="match status" value="1"/>
</dbReference>
<evidence type="ECO:0000256" key="3">
    <source>
        <dbReference type="ARBA" id="ARBA00023082"/>
    </source>
</evidence>
<name>A0A017TBR5_9BACT</name>
<dbReference type="GO" id="GO:0003677">
    <property type="term" value="F:DNA binding"/>
    <property type="evidence" value="ECO:0007669"/>
    <property type="project" value="UniProtKB-KW"/>
</dbReference>
<dbReference type="InterPro" id="IPR014284">
    <property type="entry name" value="RNA_pol_sigma-70_dom"/>
</dbReference>
<keyword evidence="5" id="KW-0804">Transcription</keyword>
<dbReference type="PANTHER" id="PTHR43133">
    <property type="entry name" value="RNA POLYMERASE ECF-TYPE SIGMA FACTO"/>
    <property type="match status" value="1"/>
</dbReference>
<keyword evidence="3" id="KW-0731">Sigma factor</keyword>
<dbReference type="InterPro" id="IPR039425">
    <property type="entry name" value="RNA_pol_sigma-70-like"/>
</dbReference>
<dbReference type="eggNOG" id="COG1595">
    <property type="taxonomic scope" value="Bacteria"/>
</dbReference>
<comment type="caution">
    <text evidence="8">The sequence shown here is derived from an EMBL/GenBank/DDBJ whole genome shotgun (WGS) entry which is preliminary data.</text>
</comment>
<dbReference type="SUPFAM" id="SSF88659">
    <property type="entry name" value="Sigma3 and sigma4 domains of RNA polymerase sigma factors"/>
    <property type="match status" value="1"/>
</dbReference>
<dbReference type="RefSeq" id="WP_231511415.1">
    <property type="nucleotide sequence ID" value="NZ_ASRX01000017.1"/>
</dbReference>
<keyword evidence="2" id="KW-0805">Transcription regulation</keyword>
<evidence type="ECO:0000313" key="9">
    <source>
        <dbReference type="Proteomes" id="UP000019678"/>
    </source>
</evidence>
<dbReference type="InterPro" id="IPR013249">
    <property type="entry name" value="RNA_pol_sigma70_r4_t2"/>
</dbReference>
<dbReference type="Gene3D" id="1.10.10.10">
    <property type="entry name" value="Winged helix-like DNA-binding domain superfamily/Winged helix DNA-binding domain"/>
    <property type="match status" value="1"/>
</dbReference>
<evidence type="ECO:0000259" key="7">
    <source>
        <dbReference type="Pfam" id="PF08281"/>
    </source>
</evidence>